<protein>
    <submittedName>
        <fullName evidence="2">Uncharacterized protein</fullName>
    </submittedName>
</protein>
<dbReference type="GeneID" id="66117992"/>
<feature type="compositionally biased region" description="Low complexity" evidence="1">
    <location>
        <begin position="351"/>
        <end position="381"/>
    </location>
</feature>
<feature type="compositionally biased region" description="Low complexity" evidence="1">
    <location>
        <begin position="9"/>
        <end position="19"/>
    </location>
</feature>
<keyword evidence="3" id="KW-1185">Reference proteome</keyword>
<evidence type="ECO:0000313" key="3">
    <source>
        <dbReference type="Proteomes" id="UP000790833"/>
    </source>
</evidence>
<accession>A0A9P7VAW5</accession>
<evidence type="ECO:0000313" key="2">
    <source>
        <dbReference type="EMBL" id="KAG7194405.1"/>
    </source>
</evidence>
<name>A0A9P7VAW5_9ASCO</name>
<gene>
    <name evidence="2" type="ORF">KQ657_004618</name>
</gene>
<feature type="region of interest" description="Disordered" evidence="1">
    <location>
        <begin position="340"/>
        <end position="384"/>
    </location>
</feature>
<dbReference type="OrthoDB" id="5364312at2759"/>
<sequence>MSQNKKRLSLFSFGSNSSGESKDHLSQSPTDLSPPGLERQLSGYSGTHPKKLSDNGAESLELKPTTSSPQSRKGSDVQGGVPSPTFVTRARSTSDISQRAPLCSPDSIFERLVQDCCTIDETCVLEQPTSGSPISSHSTGNSVNPVLGMTSTHSIHPPKCDRCRRSKSTNCNHHGSQVQLAGLYFMKSEDMIPPALDATTSIFSDKDTNLDQVEMIYSNRRNSSVISLNMALGRTPANPNSLGSQFPNSRKNSSYSLSALNTANVSPVSKALPINTNFANPFEYKQGNMESSPTTTSSTVGQGGFHSPLSPASFKNSTSINNNLLSNSISGSGGFNPTTTSYNAMTTGPPLSATSSGQQQQQQLPSSSSSTTFPTPPTLSTKPRRSLSFYSYADMINLEDHPASRKPLIKQSSLTFLNTQQSQNLSLQSPAYLTSLNYLTSNSPLTFTAGSSNYTAGPQSQLPPSAIPVSKHKMTSSQLSKVFRRKHKKPQNVDDSNGDKEDVQANNKSNIPSKLALPISPESSDSEDNIQELTELDVRVLPPKLAKRKSVSSQASSLWDTESLVLTSIGDCIRQTTSEINGL</sequence>
<dbReference type="Proteomes" id="UP000790833">
    <property type="component" value="Unassembled WGS sequence"/>
</dbReference>
<organism evidence="2 3">
    <name type="scientific">Scheffersomyces spartinae</name>
    <dbReference type="NCBI Taxonomy" id="45513"/>
    <lineage>
        <taxon>Eukaryota</taxon>
        <taxon>Fungi</taxon>
        <taxon>Dikarya</taxon>
        <taxon>Ascomycota</taxon>
        <taxon>Saccharomycotina</taxon>
        <taxon>Pichiomycetes</taxon>
        <taxon>Debaryomycetaceae</taxon>
        <taxon>Scheffersomyces</taxon>
    </lineage>
</organism>
<evidence type="ECO:0000256" key="1">
    <source>
        <dbReference type="SAM" id="MobiDB-lite"/>
    </source>
</evidence>
<reference evidence="2" key="1">
    <citation type="submission" date="2021-03" db="EMBL/GenBank/DDBJ databases">
        <authorList>
            <person name="Palmer J.M."/>
        </authorList>
    </citation>
    <scope>NUCLEOTIDE SEQUENCE</scope>
    <source>
        <strain evidence="2">ARV_011</strain>
    </source>
</reference>
<proteinExistence type="predicted"/>
<feature type="region of interest" description="Disordered" evidence="1">
    <location>
        <begin position="285"/>
        <end position="312"/>
    </location>
</feature>
<feature type="compositionally biased region" description="Polar residues" evidence="1">
    <location>
        <begin position="288"/>
        <end position="300"/>
    </location>
</feature>
<dbReference type="RefSeq" id="XP_043049952.1">
    <property type="nucleotide sequence ID" value="XM_043195286.1"/>
</dbReference>
<feature type="region of interest" description="Disordered" evidence="1">
    <location>
        <begin position="1"/>
        <end position="100"/>
    </location>
</feature>
<comment type="caution">
    <text evidence="2">The sequence shown here is derived from an EMBL/GenBank/DDBJ whole genome shotgun (WGS) entry which is preliminary data.</text>
</comment>
<dbReference type="EMBL" id="JAHMUF010000007">
    <property type="protein sequence ID" value="KAG7194405.1"/>
    <property type="molecule type" value="Genomic_DNA"/>
</dbReference>
<feature type="region of interest" description="Disordered" evidence="1">
    <location>
        <begin position="456"/>
        <end position="529"/>
    </location>
</feature>
<dbReference type="AlphaFoldDB" id="A0A9P7VAW5"/>